<reference evidence="2" key="1">
    <citation type="journal article" date="2014" name="Int. J. Syst. Evol. Microbiol.">
        <title>Complete genome sequence of Corynebacterium casei LMG S-19264T (=DSM 44701T), isolated from a smear-ripened cheese.</title>
        <authorList>
            <consortium name="US DOE Joint Genome Institute (JGI-PGF)"/>
            <person name="Walter F."/>
            <person name="Albersmeier A."/>
            <person name="Kalinowski J."/>
            <person name="Ruckert C."/>
        </authorList>
    </citation>
    <scope>NUCLEOTIDE SEQUENCE</scope>
    <source>
        <strain evidence="2">JCM 4815</strain>
    </source>
</reference>
<proteinExistence type="predicted"/>
<dbReference type="Pfam" id="PF05270">
    <property type="entry name" value="AbfB"/>
    <property type="match status" value="1"/>
</dbReference>
<keyword evidence="3" id="KW-1185">Reference proteome</keyword>
<dbReference type="SUPFAM" id="SSF110221">
    <property type="entry name" value="AbfB domain"/>
    <property type="match status" value="1"/>
</dbReference>
<dbReference type="InterPro" id="IPR036195">
    <property type="entry name" value="AbfB_ABD_sf"/>
</dbReference>
<accession>A0A918PBR5</accession>
<dbReference type="AlphaFoldDB" id="A0A918PBR5"/>
<name>A0A918PBR5_9ACTN</name>
<dbReference type="EMBL" id="BMVW01000002">
    <property type="protein sequence ID" value="GGY97497.1"/>
    <property type="molecule type" value="Genomic_DNA"/>
</dbReference>
<sequence>MRVLPFRPRPVGRGRPLPALLVRRHAGDEGHRAREPALTPCHLPEPWLIEQDATFHRVAGLADASWASFRSHNYPTRYVRHSDHVLRIDTITTATDRADATFSVGC</sequence>
<reference evidence="2" key="2">
    <citation type="submission" date="2020-09" db="EMBL/GenBank/DDBJ databases">
        <authorList>
            <person name="Sun Q."/>
            <person name="Ohkuma M."/>
        </authorList>
    </citation>
    <scope>NUCLEOTIDE SEQUENCE</scope>
    <source>
        <strain evidence="2">JCM 4815</strain>
    </source>
</reference>
<organism evidence="2 3">
    <name type="scientific">Streptomyces poonensis</name>
    <dbReference type="NCBI Taxonomy" id="68255"/>
    <lineage>
        <taxon>Bacteria</taxon>
        <taxon>Bacillati</taxon>
        <taxon>Actinomycetota</taxon>
        <taxon>Actinomycetes</taxon>
        <taxon>Kitasatosporales</taxon>
        <taxon>Streptomycetaceae</taxon>
        <taxon>Streptomyces</taxon>
    </lineage>
</organism>
<evidence type="ECO:0000259" key="1">
    <source>
        <dbReference type="Pfam" id="PF05270"/>
    </source>
</evidence>
<protein>
    <recommendedName>
        <fullName evidence="1">Alpha-L-arabinofuranosidase B arabinose-binding domain-containing protein</fullName>
    </recommendedName>
</protein>
<feature type="domain" description="Alpha-L-arabinofuranosidase B arabinose-binding" evidence="1">
    <location>
        <begin position="49"/>
        <end position="104"/>
    </location>
</feature>
<dbReference type="Proteomes" id="UP000622166">
    <property type="component" value="Unassembled WGS sequence"/>
</dbReference>
<evidence type="ECO:0000313" key="3">
    <source>
        <dbReference type="Proteomes" id="UP000622166"/>
    </source>
</evidence>
<dbReference type="GO" id="GO:0046373">
    <property type="term" value="P:L-arabinose metabolic process"/>
    <property type="evidence" value="ECO:0007669"/>
    <property type="project" value="InterPro"/>
</dbReference>
<dbReference type="Gene3D" id="2.80.10.50">
    <property type="match status" value="1"/>
</dbReference>
<comment type="caution">
    <text evidence="2">The sequence shown here is derived from an EMBL/GenBank/DDBJ whole genome shotgun (WGS) entry which is preliminary data.</text>
</comment>
<dbReference type="GO" id="GO:0046556">
    <property type="term" value="F:alpha-L-arabinofuranosidase activity"/>
    <property type="evidence" value="ECO:0007669"/>
    <property type="project" value="InterPro"/>
</dbReference>
<dbReference type="InterPro" id="IPR007934">
    <property type="entry name" value="AbfB_ABD"/>
</dbReference>
<evidence type="ECO:0000313" key="2">
    <source>
        <dbReference type="EMBL" id="GGY97497.1"/>
    </source>
</evidence>
<gene>
    <name evidence="2" type="ORF">GCM10010365_14910</name>
</gene>